<sequence length="176" mass="19493">MFGSFPFFWFFNYGILSGCSLAWVGTLGVGLFCVSTVSLLLELRKLEAGRIQNKCEFSYADTRETDNAHQIQREPLRGAAEFGIEWLALSSSLRRREGMDENRNLHAIEALAITTNDFAPPGEEKGDAIDGVPLRMSLCMMHCRSSTSAPVMKFSKLGQLSRGSSQTASVLRTMTK</sequence>
<keyword evidence="1" id="KW-0472">Membrane</keyword>
<evidence type="ECO:0000313" key="2">
    <source>
        <dbReference type="EMBL" id="KAK7325312.1"/>
    </source>
</evidence>
<protein>
    <submittedName>
        <fullName evidence="2">Uncharacterized protein</fullName>
    </submittedName>
</protein>
<accession>A0AAN9KZJ3</accession>
<feature type="transmembrane region" description="Helical" evidence="1">
    <location>
        <begin position="20"/>
        <end position="41"/>
    </location>
</feature>
<dbReference type="Proteomes" id="UP001367508">
    <property type="component" value="Unassembled WGS sequence"/>
</dbReference>
<comment type="caution">
    <text evidence="2">The sequence shown here is derived from an EMBL/GenBank/DDBJ whole genome shotgun (WGS) entry which is preliminary data.</text>
</comment>
<keyword evidence="1" id="KW-0812">Transmembrane</keyword>
<dbReference type="AlphaFoldDB" id="A0AAN9KZJ3"/>
<dbReference type="EMBL" id="JAYMYQ010000006">
    <property type="protein sequence ID" value="KAK7325312.1"/>
    <property type="molecule type" value="Genomic_DNA"/>
</dbReference>
<keyword evidence="1" id="KW-1133">Transmembrane helix</keyword>
<evidence type="ECO:0000256" key="1">
    <source>
        <dbReference type="SAM" id="Phobius"/>
    </source>
</evidence>
<organism evidence="2 3">
    <name type="scientific">Canavalia gladiata</name>
    <name type="common">Sword bean</name>
    <name type="synonym">Dolichos gladiatus</name>
    <dbReference type="NCBI Taxonomy" id="3824"/>
    <lineage>
        <taxon>Eukaryota</taxon>
        <taxon>Viridiplantae</taxon>
        <taxon>Streptophyta</taxon>
        <taxon>Embryophyta</taxon>
        <taxon>Tracheophyta</taxon>
        <taxon>Spermatophyta</taxon>
        <taxon>Magnoliopsida</taxon>
        <taxon>eudicotyledons</taxon>
        <taxon>Gunneridae</taxon>
        <taxon>Pentapetalae</taxon>
        <taxon>rosids</taxon>
        <taxon>fabids</taxon>
        <taxon>Fabales</taxon>
        <taxon>Fabaceae</taxon>
        <taxon>Papilionoideae</taxon>
        <taxon>50 kb inversion clade</taxon>
        <taxon>NPAAA clade</taxon>
        <taxon>indigoferoid/millettioid clade</taxon>
        <taxon>Phaseoleae</taxon>
        <taxon>Canavalia</taxon>
    </lineage>
</organism>
<proteinExistence type="predicted"/>
<gene>
    <name evidence="2" type="ORF">VNO77_29472</name>
</gene>
<name>A0AAN9KZJ3_CANGL</name>
<reference evidence="2 3" key="1">
    <citation type="submission" date="2024-01" db="EMBL/GenBank/DDBJ databases">
        <title>The genomes of 5 underutilized Papilionoideae crops provide insights into root nodulation and disease resistanc.</title>
        <authorList>
            <person name="Jiang F."/>
        </authorList>
    </citation>
    <scope>NUCLEOTIDE SEQUENCE [LARGE SCALE GENOMIC DNA]</scope>
    <source>
        <strain evidence="2">LVBAO_FW01</strain>
        <tissue evidence="2">Leaves</tissue>
    </source>
</reference>
<evidence type="ECO:0000313" key="3">
    <source>
        <dbReference type="Proteomes" id="UP001367508"/>
    </source>
</evidence>
<keyword evidence="3" id="KW-1185">Reference proteome</keyword>